<dbReference type="Pfam" id="PF11917">
    <property type="entry name" value="DUF3435"/>
    <property type="match status" value="1"/>
</dbReference>
<proteinExistence type="predicted"/>
<dbReference type="OrthoDB" id="3544487at2759"/>
<comment type="caution">
    <text evidence="2">The sequence shown here is derived from an EMBL/GenBank/DDBJ whole genome shotgun (WGS) entry which is preliminary data.</text>
</comment>
<feature type="non-terminal residue" evidence="2">
    <location>
        <position position="74"/>
    </location>
</feature>
<sequence length="74" mass="9066">AFGHLDAGALSEHHRQLREKLELFKDRTVEAKQRYDKTLRELRNEKQRQRNRRIRENLERYKNEQPVIRQLAGK</sequence>
<dbReference type="InterPro" id="IPR021842">
    <property type="entry name" value="DUF3435"/>
</dbReference>
<feature type="coiled-coil region" evidence="1">
    <location>
        <begin position="14"/>
        <end position="64"/>
    </location>
</feature>
<evidence type="ECO:0000313" key="2">
    <source>
        <dbReference type="EMBL" id="OXV07408.1"/>
    </source>
</evidence>
<dbReference type="AlphaFoldDB" id="A0A232LTR2"/>
<protein>
    <submittedName>
        <fullName evidence="2">Uncharacterized protein</fullName>
    </submittedName>
</protein>
<accession>A0A232LTR2</accession>
<organism evidence="2 3">
    <name type="scientific">Elaphomyces granulatus</name>
    <dbReference type="NCBI Taxonomy" id="519963"/>
    <lineage>
        <taxon>Eukaryota</taxon>
        <taxon>Fungi</taxon>
        <taxon>Dikarya</taxon>
        <taxon>Ascomycota</taxon>
        <taxon>Pezizomycotina</taxon>
        <taxon>Eurotiomycetes</taxon>
        <taxon>Eurotiomycetidae</taxon>
        <taxon>Eurotiales</taxon>
        <taxon>Elaphomycetaceae</taxon>
        <taxon>Elaphomyces</taxon>
    </lineage>
</organism>
<keyword evidence="1" id="KW-0175">Coiled coil</keyword>
<gene>
    <name evidence="2" type="ORF">Egran_04828</name>
</gene>
<evidence type="ECO:0000313" key="3">
    <source>
        <dbReference type="Proteomes" id="UP000243515"/>
    </source>
</evidence>
<evidence type="ECO:0000256" key="1">
    <source>
        <dbReference type="SAM" id="Coils"/>
    </source>
</evidence>
<dbReference type="EMBL" id="NPHW01004878">
    <property type="protein sequence ID" value="OXV07408.1"/>
    <property type="molecule type" value="Genomic_DNA"/>
</dbReference>
<reference evidence="2 3" key="1">
    <citation type="journal article" date="2015" name="Environ. Microbiol.">
        <title>Metagenome sequence of Elaphomyces granulatus from sporocarp tissue reveals Ascomycota ectomycorrhizal fingerprints of genome expansion and a Proteobacteria-rich microbiome.</title>
        <authorList>
            <person name="Quandt C.A."/>
            <person name="Kohler A."/>
            <person name="Hesse C.N."/>
            <person name="Sharpton T.J."/>
            <person name="Martin F."/>
            <person name="Spatafora J.W."/>
        </authorList>
    </citation>
    <scope>NUCLEOTIDE SEQUENCE [LARGE SCALE GENOMIC DNA]</scope>
    <source>
        <strain evidence="2 3">OSC145934</strain>
    </source>
</reference>
<name>A0A232LTR2_9EURO</name>
<dbReference type="Proteomes" id="UP000243515">
    <property type="component" value="Unassembled WGS sequence"/>
</dbReference>
<keyword evidence="3" id="KW-1185">Reference proteome</keyword>
<feature type="non-terminal residue" evidence="2">
    <location>
        <position position="1"/>
    </location>
</feature>